<evidence type="ECO:0000313" key="2">
    <source>
        <dbReference type="Proteomes" id="UP000620124"/>
    </source>
</evidence>
<organism evidence="1 2">
    <name type="scientific">Mycena venus</name>
    <dbReference type="NCBI Taxonomy" id="2733690"/>
    <lineage>
        <taxon>Eukaryota</taxon>
        <taxon>Fungi</taxon>
        <taxon>Dikarya</taxon>
        <taxon>Basidiomycota</taxon>
        <taxon>Agaricomycotina</taxon>
        <taxon>Agaricomycetes</taxon>
        <taxon>Agaricomycetidae</taxon>
        <taxon>Agaricales</taxon>
        <taxon>Marasmiineae</taxon>
        <taxon>Mycenaceae</taxon>
        <taxon>Mycena</taxon>
    </lineage>
</organism>
<comment type="caution">
    <text evidence="1">The sequence shown here is derived from an EMBL/GenBank/DDBJ whole genome shotgun (WGS) entry which is preliminary data.</text>
</comment>
<dbReference type="AlphaFoldDB" id="A0A8H7DGL7"/>
<sequence>MAPSTGVITDYGSPLGIYAALSRHAPKGGARPLRAILHQDEPYSRSTSCIVSTLLLPTYRPTYVLGA</sequence>
<protein>
    <submittedName>
        <fullName evidence="1">Uncharacterized protein</fullName>
    </submittedName>
</protein>
<evidence type="ECO:0000313" key="1">
    <source>
        <dbReference type="EMBL" id="KAF7372387.1"/>
    </source>
</evidence>
<proteinExistence type="predicted"/>
<dbReference type="EMBL" id="JACAZI010000001">
    <property type="protein sequence ID" value="KAF7372387.1"/>
    <property type="molecule type" value="Genomic_DNA"/>
</dbReference>
<name>A0A8H7DGL7_9AGAR</name>
<gene>
    <name evidence="1" type="ORF">MVEN_00099300</name>
</gene>
<reference evidence="1" key="1">
    <citation type="submission" date="2020-05" db="EMBL/GenBank/DDBJ databases">
        <title>Mycena genomes resolve the evolution of fungal bioluminescence.</title>
        <authorList>
            <person name="Tsai I.J."/>
        </authorList>
    </citation>
    <scope>NUCLEOTIDE SEQUENCE</scope>
    <source>
        <strain evidence="1">CCC161011</strain>
    </source>
</reference>
<dbReference type="Proteomes" id="UP000620124">
    <property type="component" value="Unassembled WGS sequence"/>
</dbReference>
<accession>A0A8H7DGL7</accession>
<keyword evidence="2" id="KW-1185">Reference proteome</keyword>